<dbReference type="PROSITE" id="PS51996">
    <property type="entry name" value="TR_MART"/>
    <property type="match status" value="1"/>
</dbReference>
<proteinExistence type="predicted"/>
<accession>A0A3G5ADB7</accession>
<reference evidence="2" key="1">
    <citation type="submission" date="2018-10" db="EMBL/GenBank/DDBJ databases">
        <title>Hidden diversity of soil giant viruses.</title>
        <authorList>
            <person name="Schulz F."/>
            <person name="Alteio L."/>
            <person name="Goudeau D."/>
            <person name="Ryan E.M."/>
            <person name="Malmstrom R.R."/>
            <person name="Blanchard J."/>
            <person name="Woyke T."/>
        </authorList>
    </citation>
    <scope>NUCLEOTIDE SEQUENCE</scope>
    <source>
        <strain evidence="2">SAV1</strain>
    </source>
</reference>
<organism evidence="2">
    <name type="scientific">Satyrvirus sp</name>
    <dbReference type="NCBI Taxonomy" id="2487771"/>
    <lineage>
        <taxon>Viruses</taxon>
        <taxon>Varidnaviria</taxon>
        <taxon>Bamfordvirae</taxon>
        <taxon>Nucleocytoviricota</taxon>
        <taxon>Megaviricetes</taxon>
        <taxon>Imitervirales</taxon>
        <taxon>Mimiviridae</taxon>
        <taxon>Megamimivirinae</taxon>
    </lineage>
</organism>
<dbReference type="InterPro" id="IPR003540">
    <property type="entry name" value="ADP-ribosyltransferase"/>
</dbReference>
<feature type="domain" description="ADP ribosyltransferase" evidence="1">
    <location>
        <begin position="423"/>
        <end position="556"/>
    </location>
</feature>
<evidence type="ECO:0000259" key="1">
    <source>
        <dbReference type="Pfam" id="PF03496"/>
    </source>
</evidence>
<name>A0A3G5ADB7_9VIRU</name>
<evidence type="ECO:0000313" key="2">
    <source>
        <dbReference type="EMBL" id="AYV85157.1"/>
    </source>
</evidence>
<dbReference type="EMBL" id="MK072441">
    <property type="protein sequence ID" value="AYV85157.1"/>
    <property type="molecule type" value="Genomic_DNA"/>
</dbReference>
<dbReference type="SUPFAM" id="SSF56399">
    <property type="entry name" value="ADP-ribosylation"/>
    <property type="match status" value="1"/>
</dbReference>
<dbReference type="Gene3D" id="3.90.176.10">
    <property type="entry name" value="Toxin ADP-ribosyltransferase, Chain A, domain 1"/>
    <property type="match status" value="1"/>
</dbReference>
<dbReference type="Pfam" id="PF03496">
    <property type="entry name" value="ADPrib_exo_Tox"/>
    <property type="match status" value="1"/>
</dbReference>
<dbReference type="GO" id="GO:0005576">
    <property type="term" value="C:extracellular region"/>
    <property type="evidence" value="ECO:0007669"/>
    <property type="project" value="InterPro"/>
</dbReference>
<sequence>MKIVKNQSYDAIYQLNNINDQYGNPITTLKKFYDLLEDVFKELIENILRLALKTISTYKYVIIGGKALNNIINTKYLPKSFDFNIHLFEGDHNDLLLFGNLIENATNNVITNQFPIYRKYIISILSRYNLITNTEKIHYDTAQLFYFGVTSLFFDFKFRDDLFLNGLKYSNDNGNPNNELFYPISDIKLENELNFGLQIMNQRYIINNYDSLPYATYFVVLYNAIKYSEISSYKQEKLLNKVKHLSEVDKYACYFIKNNTSLRLPNNIQIIGQITNVPSTNIIVNGKKVYDFGRSLKSIIEDFVANYNSNVTLSADECRNRLILDNTTSNQNEIFTNGANVSNFLSQFEKEVYQQDINRNIYYYTGYGYMDIGAYLDYNYYDIDVTTISYQNYRYSNQLINFSDGSSNSFSKEIKVLGTDISDTINNMEYIIRDIESLFPKIRNSGSYLNNLQYLKDEFIVYRLQNFMCFNSPNGDQFNPSVIKTDTIFSIPRFWSTSFKTNFPYDHFVRDNTFLFRILIKKESKNWIFLNRYSEAPTESEILLNRSSYFVVKDVNNFPITISGTYRDLSVITLKLHDSLNDALNDSSHIVELINVNEKNFSSFKKMKSSRSIVDEIRDIEHRKTEIQTRKRRTDEARENKKQYQVCNLLNTILYDPPDKNGSSTLINDCNIYFTIYEYLLSTASLASNVIKQSFNTQILLNYEDNTYRLFSSQQKFVAATEIPYVVPIISYPQQEIIVFGAGNNKYLEKYLKYKTKYLDYKNKLI</sequence>
<protein>
    <recommendedName>
        <fullName evidence="1">ADP ribosyltransferase domain-containing protein</fullName>
    </recommendedName>
</protein>
<gene>
    <name evidence="2" type="ORF">Satyrvirus5_22</name>
</gene>